<dbReference type="RefSeq" id="WP_069796920.1">
    <property type="nucleotide sequence ID" value="NZ_CP034157.1"/>
</dbReference>
<feature type="domain" description="Bacterial surface antigen (D15)" evidence="6">
    <location>
        <begin position="491"/>
        <end position="853"/>
    </location>
</feature>
<gene>
    <name evidence="7" type="ORF">BHF72_1282</name>
</gene>
<accession>A0A1E5UHE4</accession>
<keyword evidence="8" id="KW-1185">Reference proteome</keyword>
<dbReference type="InterPro" id="IPR039910">
    <property type="entry name" value="D15-like"/>
</dbReference>
<name>A0A1E5UHE4_9FLAO</name>
<evidence type="ECO:0000256" key="1">
    <source>
        <dbReference type="ARBA" id="ARBA00004370"/>
    </source>
</evidence>
<keyword evidence="4" id="KW-0472">Membrane</keyword>
<evidence type="ECO:0000256" key="4">
    <source>
        <dbReference type="ARBA" id="ARBA00023136"/>
    </source>
</evidence>
<comment type="subcellular location">
    <subcellularLocation>
        <location evidence="1">Membrane</location>
    </subcellularLocation>
</comment>
<evidence type="ECO:0000256" key="3">
    <source>
        <dbReference type="ARBA" id="ARBA00022729"/>
    </source>
</evidence>
<evidence type="ECO:0000313" key="8">
    <source>
        <dbReference type="Proteomes" id="UP000095601"/>
    </source>
</evidence>
<dbReference type="AlphaFoldDB" id="A0A1E5UHE4"/>
<dbReference type="EMBL" id="MKGI01000010">
    <property type="protein sequence ID" value="OEL12238.1"/>
    <property type="molecule type" value="Genomic_DNA"/>
</dbReference>
<dbReference type="GO" id="GO:0019867">
    <property type="term" value="C:outer membrane"/>
    <property type="evidence" value="ECO:0007669"/>
    <property type="project" value="InterPro"/>
</dbReference>
<dbReference type="Pfam" id="PF01103">
    <property type="entry name" value="Omp85"/>
    <property type="match status" value="1"/>
</dbReference>
<protein>
    <submittedName>
        <fullName evidence="7">Surface antigen variable number repeat family protein</fullName>
    </submittedName>
</protein>
<dbReference type="PANTHER" id="PTHR12815:SF47">
    <property type="entry name" value="TRANSLOCATION AND ASSEMBLY MODULE SUBUNIT TAMA"/>
    <property type="match status" value="1"/>
</dbReference>
<comment type="caution">
    <text evidence="7">The sequence shown here is derived from an EMBL/GenBank/DDBJ whole genome shotgun (WGS) entry which is preliminary data.</text>
</comment>
<reference evidence="7 8" key="1">
    <citation type="submission" date="2016-09" db="EMBL/GenBank/DDBJ databases">
        <authorList>
            <person name="Capua I."/>
            <person name="De Benedictis P."/>
            <person name="Joannis T."/>
            <person name="Lombin L.H."/>
            <person name="Cattoli G."/>
        </authorList>
    </citation>
    <scope>NUCLEOTIDE SEQUENCE [LARGE SCALE GENOMIC DNA]</scope>
    <source>
        <strain evidence="7 8">NRS-1</strain>
    </source>
</reference>
<evidence type="ECO:0000313" key="7">
    <source>
        <dbReference type="EMBL" id="OEL12238.1"/>
    </source>
</evidence>
<keyword evidence="2" id="KW-0812">Transmembrane</keyword>
<dbReference type="Proteomes" id="UP000095601">
    <property type="component" value="Unassembled WGS sequence"/>
</dbReference>
<dbReference type="KEGG" id="cnr:EB819_03265"/>
<dbReference type="PATRIC" id="fig|237258.4.peg.1234"/>
<dbReference type="STRING" id="237258.SAMN04489756_12714"/>
<organism evidence="7 8">
    <name type="scientific">Cloacibacterium normanense</name>
    <dbReference type="NCBI Taxonomy" id="237258"/>
    <lineage>
        <taxon>Bacteria</taxon>
        <taxon>Pseudomonadati</taxon>
        <taxon>Bacteroidota</taxon>
        <taxon>Flavobacteriia</taxon>
        <taxon>Flavobacteriales</taxon>
        <taxon>Weeksellaceae</taxon>
    </lineage>
</organism>
<evidence type="ECO:0000256" key="2">
    <source>
        <dbReference type="ARBA" id="ARBA00022692"/>
    </source>
</evidence>
<dbReference type="InterPro" id="IPR000184">
    <property type="entry name" value="Bac_surfAg_D15"/>
</dbReference>
<dbReference type="Gene3D" id="2.40.160.50">
    <property type="entry name" value="membrane protein fhac: a member of the omp85/tpsb transporter family"/>
    <property type="match status" value="1"/>
</dbReference>
<dbReference type="OrthoDB" id="9814535at2"/>
<keyword evidence="5" id="KW-0998">Cell outer membrane</keyword>
<evidence type="ECO:0000256" key="5">
    <source>
        <dbReference type="ARBA" id="ARBA00023237"/>
    </source>
</evidence>
<dbReference type="PROSITE" id="PS51257">
    <property type="entry name" value="PROKAR_LIPOPROTEIN"/>
    <property type="match status" value="1"/>
</dbReference>
<evidence type="ECO:0000259" key="6">
    <source>
        <dbReference type="Pfam" id="PF01103"/>
    </source>
</evidence>
<sequence>MSSKHFFKYFQKYHIFLSFAILVWFLYACNSTKKVPNGEYLLTKNNFEYVDRKDFDEEIPNFVSQKPNKKDLYLFPTRLWIYNMANAKYDSILNEYQTFPRQMRNQKLRDSLYVKYNHPELKGNSLFWNRVWHSLGKPPIILEQGKTETSANSIKKFLVYKGFWDAHVDFSHKLDSAAKKAQANYKITYKDPTYINGYYYNIPYENIRNIYEQKITESKVKSGAILDQEKLEDEVKRITELMQEKGYYSFNRDGGEIYFTADTLQSRKQVPLTMDILKDTLKTPYKQYTIGNVEIQYLEKLTDTANVDVKEYENAIIKRIDDQYKVKALWRPITLKKGEIYNQKNLDLTKRNFLALNNFSIASYKASPDKYSNPNDTIINVKYKLIPLPKYNFKTALDLHYSQILNLGFSPSAELTARNIFGGAENFTGSVSGTFGTVFDEKNPNALFNASEYSLQFGLNFPRLLLPFNTEKFVPNKYSPVSTVNLGASVQNNIGMDRINVNAGLNYFITVNEVISHRLSVFNTQFSFTRNKDKYYDLFKTEGDIKDGIFNLYDIYNPGAINLDTEAKSRLLLNDTGFANSLSPTGLDLLLNFRQSTIKKDRLTQDVLINSLAYNYIYNEIGKKGYQNPFFLDAKVELAGNLLSIFSKNNTDSGVLTNSKTIFGIPISQFVKFDIDARKYFTFKNKSQFIVRQFIGVGIPYGNSSNMPFIRSYFNGGSNDIRAWIAFGGLGPADTQIDQKVRAYMMDNVKLTTNIEYRYPFNEMFEGAVFADAGNIWSTKDSGIGDEFKFNKFISQMGLGSGFGLRMHVAYITVRIDLAYKLHDPNQPKGERWVFDKIKPFKPTFNFSIGYPF</sequence>
<keyword evidence="3" id="KW-0732">Signal</keyword>
<dbReference type="PANTHER" id="PTHR12815">
    <property type="entry name" value="SORTING AND ASSEMBLY MACHINERY SAMM50 PROTEIN FAMILY MEMBER"/>
    <property type="match status" value="1"/>
</dbReference>
<proteinExistence type="predicted"/>